<evidence type="ECO:0000313" key="7">
    <source>
        <dbReference type="EMBL" id="TDG71993.1"/>
    </source>
</evidence>
<dbReference type="InterPro" id="IPR002797">
    <property type="entry name" value="Polysacc_synth"/>
</dbReference>
<comment type="subcellular location">
    <subcellularLocation>
        <location evidence="1">Cell membrane</location>
        <topology evidence="1">Multi-pass membrane protein</topology>
    </subcellularLocation>
</comment>
<feature type="transmembrane region" description="Helical" evidence="6">
    <location>
        <begin position="414"/>
        <end position="433"/>
    </location>
</feature>
<keyword evidence="5 6" id="KW-0472">Membrane</keyword>
<feature type="transmembrane region" description="Helical" evidence="6">
    <location>
        <begin position="384"/>
        <end position="408"/>
    </location>
</feature>
<dbReference type="PANTHER" id="PTHR30250">
    <property type="entry name" value="PST FAMILY PREDICTED COLANIC ACID TRANSPORTER"/>
    <property type="match status" value="1"/>
</dbReference>
<dbReference type="InterPro" id="IPR024923">
    <property type="entry name" value="PG_synth_SpoVB"/>
</dbReference>
<keyword evidence="2" id="KW-1003">Cell membrane</keyword>
<organism evidence="7 8">
    <name type="scientific">Secundilactobacillus malefermentans</name>
    <dbReference type="NCBI Taxonomy" id="176292"/>
    <lineage>
        <taxon>Bacteria</taxon>
        <taxon>Bacillati</taxon>
        <taxon>Bacillota</taxon>
        <taxon>Bacilli</taxon>
        <taxon>Lactobacillales</taxon>
        <taxon>Lactobacillaceae</taxon>
        <taxon>Secundilactobacillus</taxon>
    </lineage>
</organism>
<evidence type="ECO:0000256" key="6">
    <source>
        <dbReference type="SAM" id="Phobius"/>
    </source>
</evidence>
<proteinExistence type="predicted"/>
<feature type="transmembrane region" description="Helical" evidence="6">
    <location>
        <begin position="230"/>
        <end position="250"/>
    </location>
</feature>
<feature type="transmembrane region" description="Helical" evidence="6">
    <location>
        <begin position="479"/>
        <end position="501"/>
    </location>
</feature>
<sequence length="526" mass="57707">MSSKQVNGLMKGAAILSATTLIVKILSAVYRIPFQNMVGDVGFYVFQQVYPIYGLAVTLALSGLPIFISRVVAEQSSSEAQIGTIKRLFRILLMGSIIIFGTLEIGAPGMANAMGDERLAPIIRITSWLFLLVPFLATSRGYYQGRLEMRPTANSQLVEQVVRVSLILIGAYVATSQNWSVYKMGSVVMLSAPLAGLAAALLLWKKFWPVMLNRTSPEIGIPTRQLLKRLLTEGIVLTLIAAMLVLFQLVDSFTIIRALQSHGLNKEAAKSVKGIYDRAQPLVQLGMVFSVALSTALLPGLVSAIKGKRMVEFQRLSHLFQKLSFALSTTITVVMIAVLPEMNRFLFSDSKLNVTISFYLLNIWLASMILMRNSLLQSMNKNRITTISLIVGITVKLLLNSVAVGYFGILGASLVTNLGLVVVLFLMSLDLVAKFFNFSASGIRFLGKLLVSNLGMLVMIFLVKMVAHHLCGDVSFSRLQALGVLVLGVGLGSVTFGLVIYKSRLLTLKELMSIPYVSNWIKKRRN</sequence>
<feature type="transmembrane region" description="Helical" evidence="6">
    <location>
        <begin position="50"/>
        <end position="68"/>
    </location>
</feature>
<feature type="transmembrane region" description="Helical" evidence="6">
    <location>
        <begin position="323"/>
        <end position="340"/>
    </location>
</feature>
<dbReference type="PANTHER" id="PTHR30250:SF29">
    <property type="entry name" value="POLYSACCHARIDE BIOSYNTHESIS PROTEIN C-TERMINAL DOMAIN-CONTAINING PROTEIN"/>
    <property type="match status" value="1"/>
</dbReference>
<feature type="transmembrane region" description="Helical" evidence="6">
    <location>
        <begin position="88"/>
        <end position="107"/>
    </location>
</feature>
<feature type="transmembrane region" description="Helical" evidence="6">
    <location>
        <begin position="119"/>
        <end position="137"/>
    </location>
</feature>
<evidence type="ECO:0000256" key="2">
    <source>
        <dbReference type="ARBA" id="ARBA00022475"/>
    </source>
</evidence>
<evidence type="ECO:0000256" key="3">
    <source>
        <dbReference type="ARBA" id="ARBA00022692"/>
    </source>
</evidence>
<evidence type="ECO:0000256" key="1">
    <source>
        <dbReference type="ARBA" id="ARBA00004651"/>
    </source>
</evidence>
<dbReference type="RefSeq" id="WP_010620752.1">
    <property type="nucleotide sequence ID" value="NZ_PUFO01000101.1"/>
</dbReference>
<dbReference type="InterPro" id="IPR050833">
    <property type="entry name" value="Poly_Biosynth_Transport"/>
</dbReference>
<feature type="transmembrane region" description="Helical" evidence="6">
    <location>
        <begin position="445"/>
        <end position="467"/>
    </location>
</feature>
<dbReference type="CDD" id="cd13124">
    <property type="entry name" value="MATE_SpoVB_like"/>
    <property type="match status" value="1"/>
</dbReference>
<feature type="transmembrane region" description="Helical" evidence="6">
    <location>
        <begin position="12"/>
        <end position="30"/>
    </location>
</feature>
<keyword evidence="3 6" id="KW-0812">Transmembrane</keyword>
<dbReference type="OrthoDB" id="9775950at2"/>
<feature type="transmembrane region" description="Helical" evidence="6">
    <location>
        <begin position="181"/>
        <end position="204"/>
    </location>
</feature>
<evidence type="ECO:0000313" key="8">
    <source>
        <dbReference type="Proteomes" id="UP000294854"/>
    </source>
</evidence>
<feature type="transmembrane region" description="Helical" evidence="6">
    <location>
        <begin position="157"/>
        <end position="175"/>
    </location>
</feature>
<protein>
    <submittedName>
        <fullName evidence="7">Uncharacterized protein</fullName>
    </submittedName>
</protein>
<dbReference type="GO" id="GO:0005886">
    <property type="term" value="C:plasma membrane"/>
    <property type="evidence" value="ECO:0007669"/>
    <property type="project" value="UniProtKB-SubCell"/>
</dbReference>
<keyword evidence="4 6" id="KW-1133">Transmembrane helix</keyword>
<gene>
    <name evidence="7" type="ORF">C5L31_000361</name>
</gene>
<dbReference type="EMBL" id="PUFO01000101">
    <property type="protein sequence ID" value="TDG71993.1"/>
    <property type="molecule type" value="Genomic_DNA"/>
</dbReference>
<feature type="transmembrane region" description="Helical" evidence="6">
    <location>
        <begin position="282"/>
        <end position="302"/>
    </location>
</feature>
<keyword evidence="8" id="KW-1185">Reference proteome</keyword>
<comment type="caution">
    <text evidence="7">The sequence shown here is derived from an EMBL/GenBank/DDBJ whole genome shotgun (WGS) entry which is preliminary data.</text>
</comment>
<dbReference type="STRING" id="1122149.FD44_GL001615"/>
<feature type="transmembrane region" description="Helical" evidence="6">
    <location>
        <begin position="352"/>
        <end position="372"/>
    </location>
</feature>
<dbReference type="AlphaFoldDB" id="A0A4R5NEF6"/>
<reference evidence="7 8" key="1">
    <citation type="journal article" date="2019" name="Appl. Microbiol. Biotechnol.">
        <title>Uncovering carbohydrate metabolism through a genotype-phenotype association study of 56 lactic acid bacteria genomes.</title>
        <authorList>
            <person name="Buron-Moles G."/>
            <person name="Chailyan A."/>
            <person name="Dolejs I."/>
            <person name="Forster J."/>
            <person name="Miks M.H."/>
        </authorList>
    </citation>
    <scope>NUCLEOTIDE SEQUENCE [LARGE SCALE GENOMIC DNA]</scope>
    <source>
        <strain evidence="7 8">ATCC 49373</strain>
    </source>
</reference>
<dbReference type="Pfam" id="PF01943">
    <property type="entry name" value="Polysacc_synt"/>
    <property type="match status" value="1"/>
</dbReference>
<dbReference type="Proteomes" id="UP000294854">
    <property type="component" value="Unassembled WGS sequence"/>
</dbReference>
<evidence type="ECO:0000256" key="4">
    <source>
        <dbReference type="ARBA" id="ARBA00022989"/>
    </source>
</evidence>
<accession>A0A4R5NEF6</accession>
<name>A0A4R5NEF6_9LACO</name>
<evidence type="ECO:0000256" key="5">
    <source>
        <dbReference type="ARBA" id="ARBA00023136"/>
    </source>
</evidence>